<dbReference type="EMBL" id="BDIP01006650">
    <property type="protein sequence ID" value="GIQ90779.1"/>
    <property type="molecule type" value="Genomic_DNA"/>
</dbReference>
<evidence type="ECO:0000313" key="8">
    <source>
        <dbReference type="Proteomes" id="UP000265618"/>
    </source>
</evidence>
<keyword evidence="4 6" id="KW-0804">Transcription</keyword>
<dbReference type="AlphaFoldDB" id="A0A9K3GP25"/>
<comment type="subcellular location">
    <subcellularLocation>
        <location evidence="1 6">Nucleus</location>
    </subcellularLocation>
</comment>
<evidence type="ECO:0000256" key="4">
    <source>
        <dbReference type="ARBA" id="ARBA00023163"/>
    </source>
</evidence>
<comment type="similarity">
    <text evidence="2 6">Belongs to the Mediator complex subunit 6 family.</text>
</comment>
<dbReference type="InterPro" id="IPR038566">
    <property type="entry name" value="Mediator_Med6_sf"/>
</dbReference>
<keyword evidence="5 6" id="KW-0539">Nucleus</keyword>
<dbReference type="GO" id="GO:0003712">
    <property type="term" value="F:transcription coregulator activity"/>
    <property type="evidence" value="ECO:0007669"/>
    <property type="project" value="InterPro"/>
</dbReference>
<proteinExistence type="inferred from homology"/>
<gene>
    <name evidence="6" type="primary">MED6</name>
    <name evidence="7" type="ORF">KIPB_013702</name>
</gene>
<dbReference type="Pfam" id="PF04934">
    <property type="entry name" value="Med6"/>
    <property type="match status" value="1"/>
</dbReference>
<evidence type="ECO:0000256" key="1">
    <source>
        <dbReference type="ARBA" id="ARBA00004123"/>
    </source>
</evidence>
<dbReference type="GO" id="GO:0006357">
    <property type="term" value="P:regulation of transcription by RNA polymerase II"/>
    <property type="evidence" value="ECO:0007669"/>
    <property type="project" value="InterPro"/>
</dbReference>
<evidence type="ECO:0000256" key="6">
    <source>
        <dbReference type="RuleBase" id="RU364143"/>
    </source>
</evidence>
<feature type="non-terminal residue" evidence="7">
    <location>
        <position position="1"/>
    </location>
</feature>
<protein>
    <recommendedName>
        <fullName evidence="6">Mediator of RNA polymerase II transcription subunit 6</fullName>
    </recommendedName>
    <alternativeName>
        <fullName evidence="6">Mediator complex subunit 6</fullName>
    </alternativeName>
</protein>
<comment type="function">
    <text evidence="6">Component of the Mediator complex, a coactivator involved in the regulated transcription of nearly all RNA polymerase II-dependent genes. Mediator functions as a bridge to convey information from gene-specific regulatory proteins to the basal RNA polymerase II transcription machinery. Mediator is recruited to promoters by direct interactions with regulatory proteins and serves as a scaffold for the assembly of a functional preinitiation complex with RNA polymerase II and the general transcription factors.</text>
</comment>
<evidence type="ECO:0000256" key="3">
    <source>
        <dbReference type="ARBA" id="ARBA00023015"/>
    </source>
</evidence>
<organism evidence="7 8">
    <name type="scientific">Kipferlia bialata</name>
    <dbReference type="NCBI Taxonomy" id="797122"/>
    <lineage>
        <taxon>Eukaryota</taxon>
        <taxon>Metamonada</taxon>
        <taxon>Carpediemonas-like organisms</taxon>
        <taxon>Kipferlia</taxon>
    </lineage>
</organism>
<dbReference type="GO" id="GO:0016592">
    <property type="term" value="C:mediator complex"/>
    <property type="evidence" value="ECO:0007669"/>
    <property type="project" value="InterPro"/>
</dbReference>
<accession>A0A9K3GP25</accession>
<comment type="subunit">
    <text evidence="6">Component of the Mediator complex.</text>
</comment>
<keyword evidence="6" id="KW-0010">Activator</keyword>
<comment type="caution">
    <text evidence="7">The sequence shown here is derived from an EMBL/GenBank/DDBJ whole genome shotgun (WGS) entry which is preliminary data.</text>
</comment>
<dbReference type="InterPro" id="IPR007018">
    <property type="entry name" value="Mediator_Med6"/>
</dbReference>
<keyword evidence="8" id="KW-1185">Reference proteome</keyword>
<evidence type="ECO:0000256" key="5">
    <source>
        <dbReference type="ARBA" id="ARBA00023242"/>
    </source>
</evidence>
<reference evidence="7 8" key="1">
    <citation type="journal article" date="2018" name="PLoS ONE">
        <title>The draft genome of Kipferlia bialata reveals reductive genome evolution in fornicate parasites.</title>
        <authorList>
            <person name="Tanifuji G."/>
            <person name="Takabayashi S."/>
            <person name="Kume K."/>
            <person name="Takagi M."/>
            <person name="Nakayama T."/>
            <person name="Kamikawa R."/>
            <person name="Inagaki Y."/>
            <person name="Hashimoto T."/>
        </authorList>
    </citation>
    <scope>NUCLEOTIDE SEQUENCE [LARGE SCALE GENOMIC DNA]</scope>
    <source>
        <strain evidence="7">NY0173</strain>
    </source>
</reference>
<dbReference type="Proteomes" id="UP000265618">
    <property type="component" value="Unassembled WGS sequence"/>
</dbReference>
<evidence type="ECO:0000256" key="2">
    <source>
        <dbReference type="ARBA" id="ARBA00007526"/>
    </source>
</evidence>
<keyword evidence="3 6" id="KW-0805">Transcription regulation</keyword>
<dbReference type="Gene3D" id="3.10.450.580">
    <property type="entry name" value="Mediator complex, subunit Med6"/>
    <property type="match status" value="1"/>
</dbReference>
<name>A0A9K3GP25_9EUKA</name>
<evidence type="ECO:0000313" key="7">
    <source>
        <dbReference type="EMBL" id="GIQ90779.1"/>
    </source>
</evidence>
<sequence length="91" mass="10608">LQEYWNFQAFNGNDNLFHLYFRESNFHNKMSANEVLHMQGSTGLEQAAYDQQIREITGRTYYIYRRSSEAAPLSLYHVLSLSLASKPPFAI</sequence>